<dbReference type="GeneID" id="93077152"/>
<evidence type="ECO:0000256" key="1">
    <source>
        <dbReference type="ARBA" id="ARBA00004651"/>
    </source>
</evidence>
<dbReference type="EMBL" id="CP004005">
    <property type="protein sequence ID" value="AGH17153.1"/>
    <property type="molecule type" value="Genomic_DNA"/>
</dbReference>
<evidence type="ECO:0000313" key="11">
    <source>
        <dbReference type="EMBL" id="AGH17153.1"/>
    </source>
</evidence>
<evidence type="ECO:0000256" key="7">
    <source>
        <dbReference type="ARBA" id="ARBA00023136"/>
    </source>
</evidence>
<dbReference type="Pfam" id="PF00005">
    <property type="entry name" value="ABC_tran"/>
    <property type="match status" value="1"/>
</dbReference>
<dbReference type="PANTHER" id="PTHR43394">
    <property type="entry name" value="ATP-DEPENDENT PERMEASE MDL1, MITOCHONDRIAL"/>
    <property type="match status" value="1"/>
</dbReference>
<dbReference type="PANTHER" id="PTHR43394:SF1">
    <property type="entry name" value="ATP-BINDING CASSETTE SUB-FAMILY B MEMBER 10, MITOCHONDRIAL"/>
    <property type="match status" value="1"/>
</dbReference>
<dbReference type="InterPro" id="IPR017871">
    <property type="entry name" value="ABC_transporter-like_CS"/>
</dbReference>
<dbReference type="Gene3D" id="1.20.1560.10">
    <property type="entry name" value="ABC transporter type 1, transmembrane domain"/>
    <property type="match status" value="1"/>
</dbReference>
<keyword evidence="6 8" id="KW-1133">Transmembrane helix</keyword>
<dbReference type="PROSITE" id="PS50929">
    <property type="entry name" value="ABC_TM1F"/>
    <property type="match status" value="1"/>
</dbReference>
<keyword evidence="3 8" id="KW-0812">Transmembrane</keyword>
<protein>
    <submittedName>
        <fullName evidence="11">ABC transporter nucleotide binding/ATPase protein</fullName>
    </submittedName>
</protein>
<feature type="transmembrane region" description="Helical" evidence="8">
    <location>
        <begin position="145"/>
        <end position="168"/>
    </location>
</feature>
<dbReference type="Pfam" id="PF00664">
    <property type="entry name" value="ABC_membrane"/>
    <property type="match status" value="1"/>
</dbReference>
<keyword evidence="5" id="KW-0067">ATP-binding</keyword>
<dbReference type="PROSITE" id="PS50893">
    <property type="entry name" value="ABC_TRANSPORTER_2"/>
    <property type="match status" value="1"/>
</dbReference>
<dbReference type="SMART" id="SM00382">
    <property type="entry name" value="AAA"/>
    <property type="match status" value="1"/>
</dbReference>
<dbReference type="InterPro" id="IPR036640">
    <property type="entry name" value="ABC1_TM_sf"/>
</dbReference>
<evidence type="ECO:0000256" key="4">
    <source>
        <dbReference type="ARBA" id="ARBA00022741"/>
    </source>
</evidence>
<dbReference type="InterPro" id="IPR027417">
    <property type="entry name" value="P-loop_NTPase"/>
</dbReference>
<dbReference type="PROSITE" id="PS00211">
    <property type="entry name" value="ABC_TRANSPORTER_1"/>
    <property type="match status" value="1"/>
</dbReference>
<evidence type="ECO:0000313" key="12">
    <source>
        <dbReference type="Proteomes" id="UP000011820"/>
    </source>
</evidence>
<dbReference type="Gene3D" id="3.40.50.300">
    <property type="entry name" value="P-loop containing nucleotide triphosphate hydrolases"/>
    <property type="match status" value="1"/>
</dbReference>
<evidence type="ECO:0000256" key="5">
    <source>
        <dbReference type="ARBA" id="ARBA00022840"/>
    </source>
</evidence>
<reference evidence="11 12" key="1">
    <citation type="journal article" date="2013" name="Genome Announc.">
        <title>Complete Genome Sequence of a Chinese Strain of 'Candidatus Liberibacter asiaticus'.</title>
        <authorList>
            <person name="Lin H."/>
            <person name="Han C.S."/>
            <person name="Liu B."/>
            <person name="Lou B."/>
            <person name="Bai X."/>
            <person name="Deng C."/>
            <person name="Civerolo E.L."/>
            <person name="Gupta G."/>
        </authorList>
    </citation>
    <scope>NUCLEOTIDE SEQUENCE [LARGE SCALE GENOMIC DNA]</scope>
    <source>
        <strain evidence="12">gxpsy</strain>
    </source>
</reference>
<feature type="domain" description="ABC transmembrane type-1" evidence="10">
    <location>
        <begin position="38"/>
        <end position="319"/>
    </location>
</feature>
<feature type="transmembrane region" description="Helical" evidence="8">
    <location>
        <begin position="174"/>
        <end position="194"/>
    </location>
</feature>
<evidence type="ECO:0000256" key="6">
    <source>
        <dbReference type="ARBA" id="ARBA00022989"/>
    </source>
</evidence>
<dbReference type="SUPFAM" id="SSF52540">
    <property type="entry name" value="P-loop containing nucleoside triphosphate hydrolases"/>
    <property type="match status" value="1"/>
</dbReference>
<dbReference type="InterPro" id="IPR003593">
    <property type="entry name" value="AAA+_ATPase"/>
</dbReference>
<feature type="transmembrane region" description="Helical" evidence="8">
    <location>
        <begin position="261"/>
        <end position="281"/>
    </location>
</feature>
<dbReference type="SUPFAM" id="SSF90123">
    <property type="entry name" value="ABC transporter transmembrane region"/>
    <property type="match status" value="1"/>
</dbReference>
<dbReference type="InterPro" id="IPR003439">
    <property type="entry name" value="ABC_transporter-like_ATP-bd"/>
</dbReference>
<gene>
    <name evidence="11" type="ORF">WSI_03915</name>
</gene>
<evidence type="ECO:0000256" key="3">
    <source>
        <dbReference type="ARBA" id="ARBA00022692"/>
    </source>
</evidence>
<evidence type="ECO:0000259" key="10">
    <source>
        <dbReference type="PROSITE" id="PS50929"/>
    </source>
</evidence>
<dbReference type="RefSeq" id="WP_015452748.1">
    <property type="nucleotide sequence ID" value="NC_020549.1"/>
</dbReference>
<sequence length="596" mass="66564">MRNFFFVLDKVMSPSDREMLSRLIRENIHKHVTWYSMSIVAMITVSLMTSCSAWIMRDVMNAMVASTDIFHVIVVSSTVAGIFIVKGIASFVQNYYLSCAGNSIIAEQQRKIYRRLLQYGMEFYDSNQSSELQVRFTHATQSVRSVVDIFITSFLRDFLTLVGLIVVMFLQEPTLSLCTIIIGPLCILGVRILVKRVRHIMEQGMVAIGHIIQNLQETVIGIRIVKSFAMEEVMNQRMCNMIKEVEDRLNKVAKIESATSPIMETISGLSIAGIILFSGFLMSKKGTSNAGEIMSFITALLMAYEPAKRIARTRIILEGGMVGVRCMFSLLDHPIMIEESPHAVNLPVGKGTTVFRDVFFSYKQGHPVLSGINLCFKSGKMTALVGPSGSGKSTIINLLMRMYDPSSGSIEIDGINIRDITFSSLRERISYVGQDVFLFSNTVRYNILIGRPMATEEEMIEIAKSANAHDFIMSLPQGYDTYVGENGSNLSGGQKQRIAIARAMLRDGHILVLDEATSALDTHTENLVRQALSRLMQGRTTIVIAHRISTIIEADHIIFIEDGKVSESGDQKYLLQQKDGSLYKKMYASQLLENLS</sequence>
<feature type="domain" description="ABC transporter" evidence="9">
    <location>
        <begin position="353"/>
        <end position="587"/>
    </location>
</feature>
<keyword evidence="4" id="KW-0547">Nucleotide-binding</keyword>
<dbReference type="Proteomes" id="UP000011820">
    <property type="component" value="Chromosome"/>
</dbReference>
<evidence type="ECO:0000256" key="8">
    <source>
        <dbReference type="SAM" id="Phobius"/>
    </source>
</evidence>
<name>A0ABM5NG45_LIBAS</name>
<dbReference type="InterPro" id="IPR011527">
    <property type="entry name" value="ABC1_TM_dom"/>
</dbReference>
<keyword evidence="12" id="KW-1185">Reference proteome</keyword>
<proteinExistence type="inferred from homology"/>
<keyword evidence="7 8" id="KW-0472">Membrane</keyword>
<evidence type="ECO:0000259" key="9">
    <source>
        <dbReference type="PROSITE" id="PS50893"/>
    </source>
</evidence>
<feature type="transmembrane region" description="Helical" evidence="8">
    <location>
        <begin position="62"/>
        <end position="85"/>
    </location>
</feature>
<dbReference type="CDD" id="cd18552">
    <property type="entry name" value="ABC_6TM_MsbA_like"/>
    <property type="match status" value="1"/>
</dbReference>
<feature type="transmembrane region" description="Helical" evidence="8">
    <location>
        <begin position="32"/>
        <end position="56"/>
    </location>
</feature>
<comment type="subcellular location">
    <subcellularLocation>
        <location evidence="1">Cell membrane</location>
        <topology evidence="1">Multi-pass membrane protein</topology>
    </subcellularLocation>
</comment>
<accession>A0ABM5NG45</accession>
<comment type="similarity">
    <text evidence="2">Belongs to the ABC transporter superfamily.</text>
</comment>
<organism evidence="11 12">
    <name type="scientific">Candidatus Liberibacter asiaticus str. gxpsy</name>
    <dbReference type="NCBI Taxonomy" id="1174529"/>
    <lineage>
        <taxon>Bacteria</taxon>
        <taxon>Pseudomonadati</taxon>
        <taxon>Pseudomonadota</taxon>
        <taxon>Alphaproteobacteria</taxon>
        <taxon>Hyphomicrobiales</taxon>
        <taxon>Rhizobiaceae</taxon>
        <taxon>Liberibacter</taxon>
    </lineage>
</organism>
<dbReference type="InterPro" id="IPR039421">
    <property type="entry name" value="Type_1_exporter"/>
</dbReference>
<evidence type="ECO:0000256" key="2">
    <source>
        <dbReference type="ARBA" id="ARBA00005417"/>
    </source>
</evidence>